<keyword evidence="3" id="KW-0238">DNA-binding</keyword>
<dbReference type="Gene3D" id="2.40.330.10">
    <property type="entry name" value="DNA-binding pseudobarrel domain"/>
    <property type="match status" value="2"/>
</dbReference>
<dbReference type="GO" id="GO:0003677">
    <property type="term" value="F:DNA binding"/>
    <property type="evidence" value="ECO:0007669"/>
    <property type="project" value="UniProtKB-KW"/>
</dbReference>
<evidence type="ECO:0000256" key="6">
    <source>
        <dbReference type="SAM" id="MobiDB-lite"/>
    </source>
</evidence>
<dbReference type="Gramene" id="PAN46110">
    <property type="protein sequence ID" value="PAN46110"/>
    <property type="gene ID" value="PAHAL_9G163800"/>
</dbReference>
<feature type="compositionally biased region" description="Low complexity" evidence="6">
    <location>
        <begin position="177"/>
        <end position="189"/>
    </location>
</feature>
<gene>
    <name evidence="8" type="ORF">PAHAL_9G163800</name>
</gene>
<proteinExistence type="predicted"/>
<feature type="domain" description="TF-B3" evidence="7">
    <location>
        <begin position="234"/>
        <end position="333"/>
    </location>
</feature>
<dbReference type="CDD" id="cd10017">
    <property type="entry name" value="B3_DNA"/>
    <property type="match status" value="2"/>
</dbReference>
<dbReference type="Proteomes" id="UP000243499">
    <property type="component" value="Chromosome 9"/>
</dbReference>
<dbReference type="AlphaFoldDB" id="A0A2S3IKM7"/>
<feature type="domain" description="TF-B3" evidence="7">
    <location>
        <begin position="26"/>
        <end position="119"/>
    </location>
</feature>
<reference evidence="8" key="1">
    <citation type="submission" date="2018-04" db="EMBL/GenBank/DDBJ databases">
        <title>WGS assembly of Panicum hallii.</title>
        <authorList>
            <person name="Lovell J."/>
            <person name="Jenkins J."/>
            <person name="Lowry D."/>
            <person name="Mamidi S."/>
            <person name="Sreedasyam A."/>
            <person name="Weng X."/>
            <person name="Barry K."/>
            <person name="Bonette J."/>
            <person name="Campitelli B."/>
            <person name="Daum C."/>
            <person name="Gordon S."/>
            <person name="Gould B."/>
            <person name="Lipzen A."/>
            <person name="Macqueen A."/>
            <person name="Palacio-Mejia J."/>
            <person name="Plott C."/>
            <person name="Shakirov E."/>
            <person name="Shu S."/>
            <person name="Yoshinaga Y."/>
            <person name="Zane M."/>
            <person name="Rokhsar D."/>
            <person name="Grimwood J."/>
            <person name="Schmutz J."/>
            <person name="Juenger T."/>
        </authorList>
    </citation>
    <scope>NUCLEOTIDE SEQUENCE [LARGE SCALE GENOMIC DNA]</scope>
    <source>
        <strain evidence="8">FIL2</strain>
    </source>
</reference>
<keyword evidence="2" id="KW-0805">Transcription regulation</keyword>
<dbReference type="InterPro" id="IPR044837">
    <property type="entry name" value="REM16-like"/>
</dbReference>
<evidence type="ECO:0000256" key="4">
    <source>
        <dbReference type="ARBA" id="ARBA00023163"/>
    </source>
</evidence>
<dbReference type="GO" id="GO:0005634">
    <property type="term" value="C:nucleus"/>
    <property type="evidence" value="ECO:0007669"/>
    <property type="project" value="UniProtKB-SubCell"/>
</dbReference>
<evidence type="ECO:0000256" key="2">
    <source>
        <dbReference type="ARBA" id="ARBA00023015"/>
    </source>
</evidence>
<evidence type="ECO:0000313" key="8">
    <source>
        <dbReference type="EMBL" id="PAN46110.1"/>
    </source>
</evidence>
<evidence type="ECO:0000256" key="5">
    <source>
        <dbReference type="ARBA" id="ARBA00023242"/>
    </source>
</evidence>
<organism evidence="8">
    <name type="scientific">Panicum hallii</name>
    <dbReference type="NCBI Taxonomy" id="206008"/>
    <lineage>
        <taxon>Eukaryota</taxon>
        <taxon>Viridiplantae</taxon>
        <taxon>Streptophyta</taxon>
        <taxon>Embryophyta</taxon>
        <taxon>Tracheophyta</taxon>
        <taxon>Spermatophyta</taxon>
        <taxon>Magnoliopsida</taxon>
        <taxon>Liliopsida</taxon>
        <taxon>Poales</taxon>
        <taxon>Poaceae</taxon>
        <taxon>PACMAD clade</taxon>
        <taxon>Panicoideae</taxon>
        <taxon>Panicodae</taxon>
        <taxon>Paniceae</taxon>
        <taxon>Panicinae</taxon>
        <taxon>Panicum</taxon>
        <taxon>Panicum sect. Panicum</taxon>
    </lineage>
</organism>
<dbReference type="InterPro" id="IPR003340">
    <property type="entry name" value="B3_DNA-bd"/>
</dbReference>
<keyword evidence="4" id="KW-0804">Transcription</keyword>
<dbReference type="EMBL" id="CM008054">
    <property type="protein sequence ID" value="PAN46110.1"/>
    <property type="molecule type" value="Genomic_DNA"/>
</dbReference>
<sequence>MRKPGKGCKERGACHFWNDYDTDDQDKHFFKVLVGDFHSRLVLPDKLALHFRCKTARSINLESPSGHTFDVQVARNSGRLALQSGWESFVSVHGLKMMDFLVFKYDGISRMKVLIFDPSGCEKVPPCFVTKNAISARQMKEESIDISSNCANLPMKTPEARRKAWKQRDGRKIANISSSCSPSKSSGDSKSSEEHESHSVPSYILPRCTSLTNVQKKQLKEKVGAICSEIPIYVCVMKKSNVSTIHQSMRFSGAYSEAYLPFEGRTLMLHRHGKSWEVMCRIQVRRGHRNFQNLCKGWKRFARDNNLRVGDLCLFELLKTKNYTMNVHIVREK</sequence>
<accession>A0A2S3IKM7</accession>
<comment type="subcellular location">
    <subcellularLocation>
        <location evidence="1">Nucleus</location>
    </subcellularLocation>
</comment>
<dbReference type="InterPro" id="IPR015300">
    <property type="entry name" value="DNA-bd_pseudobarrel_sf"/>
</dbReference>
<dbReference type="SUPFAM" id="SSF101936">
    <property type="entry name" value="DNA-binding pseudobarrel domain"/>
    <property type="match status" value="2"/>
</dbReference>
<dbReference type="PANTHER" id="PTHR31391:SF121">
    <property type="entry name" value="B3 DOMAIN-CONTAINING PROTEIN OS08G0325100-RELATED"/>
    <property type="match status" value="1"/>
</dbReference>
<dbReference type="PANTHER" id="PTHR31391">
    <property type="entry name" value="B3 DOMAIN-CONTAINING PROTEIN OS11G0197600-RELATED"/>
    <property type="match status" value="1"/>
</dbReference>
<feature type="region of interest" description="Disordered" evidence="6">
    <location>
        <begin position="175"/>
        <end position="201"/>
    </location>
</feature>
<dbReference type="SMART" id="SM01019">
    <property type="entry name" value="B3"/>
    <property type="match status" value="2"/>
</dbReference>
<dbReference type="Pfam" id="PF02362">
    <property type="entry name" value="B3"/>
    <property type="match status" value="2"/>
</dbReference>
<keyword evidence="5" id="KW-0539">Nucleus</keyword>
<protein>
    <recommendedName>
        <fullName evidence="7">TF-B3 domain-containing protein</fullName>
    </recommendedName>
</protein>
<evidence type="ECO:0000256" key="3">
    <source>
        <dbReference type="ARBA" id="ARBA00023125"/>
    </source>
</evidence>
<evidence type="ECO:0000256" key="1">
    <source>
        <dbReference type="ARBA" id="ARBA00004123"/>
    </source>
</evidence>
<dbReference type="PROSITE" id="PS50863">
    <property type="entry name" value="B3"/>
    <property type="match status" value="2"/>
</dbReference>
<evidence type="ECO:0000259" key="7">
    <source>
        <dbReference type="PROSITE" id="PS50863"/>
    </source>
</evidence>
<name>A0A2S3IKM7_9POAL</name>